<comment type="caution">
    <text evidence="1">The sequence shown here is derived from an EMBL/GenBank/DDBJ whole genome shotgun (WGS) entry which is preliminary data.</text>
</comment>
<protein>
    <submittedName>
        <fullName evidence="1">Uncharacterized protein</fullName>
    </submittedName>
</protein>
<name>A0AAV5WD93_9BILA</name>
<dbReference type="EMBL" id="BTSY01000005">
    <property type="protein sequence ID" value="GMT30241.1"/>
    <property type="molecule type" value="Genomic_DNA"/>
</dbReference>
<proteinExistence type="predicted"/>
<evidence type="ECO:0000313" key="2">
    <source>
        <dbReference type="Proteomes" id="UP001432322"/>
    </source>
</evidence>
<gene>
    <name evidence="1" type="ORF">PFISCL1PPCAC_21539</name>
</gene>
<dbReference type="Proteomes" id="UP001432322">
    <property type="component" value="Unassembled WGS sequence"/>
</dbReference>
<dbReference type="AlphaFoldDB" id="A0AAV5WD93"/>
<keyword evidence="2" id="KW-1185">Reference proteome</keyword>
<reference evidence="1" key="1">
    <citation type="submission" date="2023-10" db="EMBL/GenBank/DDBJ databases">
        <title>Genome assembly of Pristionchus species.</title>
        <authorList>
            <person name="Yoshida K."/>
            <person name="Sommer R.J."/>
        </authorList>
    </citation>
    <scope>NUCLEOTIDE SEQUENCE</scope>
    <source>
        <strain evidence="1">RS5133</strain>
    </source>
</reference>
<feature type="non-terminal residue" evidence="1">
    <location>
        <position position="1"/>
    </location>
</feature>
<evidence type="ECO:0000313" key="1">
    <source>
        <dbReference type="EMBL" id="GMT30241.1"/>
    </source>
</evidence>
<organism evidence="1 2">
    <name type="scientific">Pristionchus fissidentatus</name>
    <dbReference type="NCBI Taxonomy" id="1538716"/>
    <lineage>
        <taxon>Eukaryota</taxon>
        <taxon>Metazoa</taxon>
        <taxon>Ecdysozoa</taxon>
        <taxon>Nematoda</taxon>
        <taxon>Chromadorea</taxon>
        <taxon>Rhabditida</taxon>
        <taxon>Rhabditina</taxon>
        <taxon>Diplogasteromorpha</taxon>
        <taxon>Diplogasteroidea</taxon>
        <taxon>Neodiplogasteridae</taxon>
        <taxon>Pristionchus</taxon>
    </lineage>
</organism>
<accession>A0AAV5WD93</accession>
<sequence length="75" mass="8725">RISTRMSAAPDNVSQCDLCHQNLTILRDADFSQTTFLKCGHSLWWLQEGMRSARQDMVQVLSLSHRLLRSFHYES</sequence>